<dbReference type="KEGG" id="nth:Nther_2509"/>
<protein>
    <submittedName>
        <fullName evidence="1">Uncharacterized protein</fullName>
    </submittedName>
</protein>
<dbReference type="OrthoDB" id="2056554at2"/>
<sequence>MDRNQELEYRGKLRKIMNRYLDKSRKFCEKYSVPDGLLDIMTFVYTDNNIPSELLYSAKLFNDFDYFVFSKSTKTLHAIRALLNEQDYHFDEDIMMLVRSIFEGHLFSRYFRDKIDDDQNREELIEEFIRSPIGVITDYFSLKRNKVIDQNSNLVAERKGPSKVKQGKDENYYYYFYSYLCEFTHSNFGTMKHYFNGTHFIYDKQNLLLEPVLFSVFAFTKVFEGIATVQGENFETFHVEKSYYELVYDALDLQAEIFDYLIDKYKNSEPDKLDWIIQLYLSEGNPKGRNDKMVKMMGKMKNSLYEEIGSLKKNKQDNNGYLIRQYPYWD</sequence>
<dbReference type="RefSeq" id="WP_012448916.1">
    <property type="nucleotide sequence ID" value="NC_010718.1"/>
</dbReference>
<organism evidence="1 2">
    <name type="scientific">Natranaerobius thermophilus (strain ATCC BAA-1301 / DSM 18059 / JW/NM-WN-LF)</name>
    <dbReference type="NCBI Taxonomy" id="457570"/>
    <lineage>
        <taxon>Bacteria</taxon>
        <taxon>Bacillati</taxon>
        <taxon>Bacillota</taxon>
        <taxon>Clostridia</taxon>
        <taxon>Natranaerobiales</taxon>
        <taxon>Natranaerobiaceae</taxon>
        <taxon>Natranaerobius</taxon>
    </lineage>
</organism>
<evidence type="ECO:0000313" key="1">
    <source>
        <dbReference type="EMBL" id="ACB86072.1"/>
    </source>
</evidence>
<dbReference type="Proteomes" id="UP000001683">
    <property type="component" value="Chromosome"/>
</dbReference>
<accession>B2A1D4</accession>
<dbReference type="HOGENOM" id="CLU_999894_0_0_9"/>
<dbReference type="eggNOG" id="ENOG50339BU">
    <property type="taxonomic scope" value="Bacteria"/>
</dbReference>
<dbReference type="AlphaFoldDB" id="B2A1D4"/>
<name>B2A1D4_NATTJ</name>
<gene>
    <name evidence="1" type="ordered locus">Nther_2509</name>
</gene>
<dbReference type="EMBL" id="CP001034">
    <property type="protein sequence ID" value="ACB86072.1"/>
    <property type="molecule type" value="Genomic_DNA"/>
</dbReference>
<dbReference type="InParanoid" id="B2A1D4"/>
<evidence type="ECO:0000313" key="2">
    <source>
        <dbReference type="Proteomes" id="UP000001683"/>
    </source>
</evidence>
<reference evidence="1 2" key="2">
    <citation type="journal article" date="2011" name="J. Bacteriol.">
        <title>Complete genome sequence of the anaerobic, halophilic alkalithermophile Natranaerobius thermophilus JW/NM-WN-LF.</title>
        <authorList>
            <person name="Zhao B."/>
            <person name="Mesbah N.M."/>
            <person name="Dalin E."/>
            <person name="Goodwin L."/>
            <person name="Nolan M."/>
            <person name="Pitluck S."/>
            <person name="Chertkov O."/>
            <person name="Brettin T.S."/>
            <person name="Han J."/>
            <person name="Larimer F.W."/>
            <person name="Land M.L."/>
            <person name="Hauser L."/>
            <person name="Kyrpides N."/>
            <person name="Wiegel J."/>
        </authorList>
    </citation>
    <scope>NUCLEOTIDE SEQUENCE [LARGE SCALE GENOMIC DNA]</scope>
    <source>
        <strain evidence="2">ATCC BAA-1301 / DSM 18059 / JW/NM-WN-LF</strain>
    </source>
</reference>
<proteinExistence type="predicted"/>
<reference evidence="1 2" key="1">
    <citation type="submission" date="2008-04" db="EMBL/GenBank/DDBJ databases">
        <title>Complete sequence of chromosome of Natranaerobius thermophilus JW/NM-WN-LF.</title>
        <authorList>
            <consortium name="US DOE Joint Genome Institute"/>
            <person name="Copeland A."/>
            <person name="Lucas S."/>
            <person name="Lapidus A."/>
            <person name="Glavina del Rio T."/>
            <person name="Dalin E."/>
            <person name="Tice H."/>
            <person name="Bruce D."/>
            <person name="Goodwin L."/>
            <person name="Pitluck S."/>
            <person name="Chertkov O."/>
            <person name="Brettin T."/>
            <person name="Detter J.C."/>
            <person name="Han C."/>
            <person name="Kuske C.R."/>
            <person name="Schmutz J."/>
            <person name="Larimer F."/>
            <person name="Land M."/>
            <person name="Hauser L."/>
            <person name="Kyrpides N."/>
            <person name="Lykidis A."/>
            <person name="Mesbah N.M."/>
            <person name="Wiegel J."/>
        </authorList>
    </citation>
    <scope>NUCLEOTIDE SEQUENCE [LARGE SCALE GENOMIC DNA]</scope>
    <source>
        <strain evidence="2">ATCC BAA-1301 / DSM 18059 / JW/NM-WN-LF</strain>
    </source>
</reference>
<keyword evidence="2" id="KW-1185">Reference proteome</keyword>